<dbReference type="AlphaFoldDB" id="A0A6P5WVG4"/>
<feature type="domain" description="R13L1/DRL21-like LRR repeat region" evidence="3">
    <location>
        <begin position="29"/>
        <end position="122"/>
    </location>
</feature>
<accession>A0A6P5WVG4</accession>
<evidence type="ECO:0000313" key="4">
    <source>
        <dbReference type="Proteomes" id="UP000515121"/>
    </source>
</evidence>
<keyword evidence="2" id="KW-0611">Plant defense</keyword>
<dbReference type="RefSeq" id="XP_022719647.1">
    <property type="nucleotide sequence ID" value="XM_022863912.1"/>
</dbReference>
<dbReference type="InterPro" id="IPR056789">
    <property type="entry name" value="LRR_R13L1-DRL21"/>
</dbReference>
<evidence type="ECO:0000313" key="5">
    <source>
        <dbReference type="RefSeq" id="XP_022719647.1"/>
    </source>
</evidence>
<reference evidence="5" key="1">
    <citation type="submission" date="2025-08" db="UniProtKB">
        <authorList>
            <consortium name="RefSeq"/>
        </authorList>
    </citation>
    <scope>IDENTIFICATION</scope>
    <source>
        <tissue evidence="5">Fruit stalk</tissue>
    </source>
</reference>
<evidence type="ECO:0000259" key="3">
    <source>
        <dbReference type="Pfam" id="PF25019"/>
    </source>
</evidence>
<dbReference type="PANTHER" id="PTHR36766:SF30">
    <property type="entry name" value="TIR-NBS TYPE DISEASE RESISTANCE PROTEIN-RELATED"/>
    <property type="match status" value="1"/>
</dbReference>
<dbReference type="SUPFAM" id="SSF52058">
    <property type="entry name" value="L domain-like"/>
    <property type="match status" value="1"/>
</dbReference>
<dbReference type="KEGG" id="dzi:111277473"/>
<protein>
    <submittedName>
        <fullName evidence="5">Uncharacterized protein LOC111277473</fullName>
    </submittedName>
</protein>
<dbReference type="PANTHER" id="PTHR36766">
    <property type="entry name" value="PLANT BROAD-SPECTRUM MILDEW RESISTANCE PROTEIN RPW8"/>
    <property type="match status" value="1"/>
</dbReference>
<proteinExistence type="predicted"/>
<gene>
    <name evidence="5" type="primary">LOC111277473</name>
</gene>
<organism evidence="4 5">
    <name type="scientific">Durio zibethinus</name>
    <name type="common">Durian</name>
    <dbReference type="NCBI Taxonomy" id="66656"/>
    <lineage>
        <taxon>Eukaryota</taxon>
        <taxon>Viridiplantae</taxon>
        <taxon>Streptophyta</taxon>
        <taxon>Embryophyta</taxon>
        <taxon>Tracheophyta</taxon>
        <taxon>Spermatophyta</taxon>
        <taxon>Magnoliopsida</taxon>
        <taxon>eudicotyledons</taxon>
        <taxon>Gunneridae</taxon>
        <taxon>Pentapetalae</taxon>
        <taxon>rosids</taxon>
        <taxon>malvids</taxon>
        <taxon>Malvales</taxon>
        <taxon>Malvaceae</taxon>
        <taxon>Helicteroideae</taxon>
        <taxon>Durio</taxon>
    </lineage>
</organism>
<keyword evidence="1" id="KW-0433">Leucine-rich repeat</keyword>
<evidence type="ECO:0000256" key="1">
    <source>
        <dbReference type="ARBA" id="ARBA00022614"/>
    </source>
</evidence>
<dbReference type="GO" id="GO:0006952">
    <property type="term" value="P:defense response"/>
    <property type="evidence" value="ECO:0007669"/>
    <property type="project" value="UniProtKB-KW"/>
</dbReference>
<keyword evidence="4" id="KW-1185">Reference proteome</keyword>
<sequence>MGNLTTLKKLNAFLESGTSGHGIAKPKDMEKKSLQKQVLDWSGRDFNEKDKVKAERELKDLKRHSNLEDLAIHHFIGSNFPSWKTDGLLQNLVTLSLYHCTKCKILSLGQLPCLRGLYINGMQELEEWPEDQYTSLCTLHIINCLKLRKVPSFMSHLRFLKVKRCDSLKALPMAPSLLFLILINNLVLEDWQEGKCIAQCDQGNLVGLPSPAFFGPLELKLLNCPKIQALPRLCALQKREISGCELVSVFPVPQVAQRLLHLALDTCSSVTLVRAIPNTLHSLAFYISGCKSLTFLSEAKESLQSLSSLQLLSIQGCPMLESLPDEGLPTVLECLMIGSCPLLKSLGAKETLKSLLLLKDLYLEIDSIKLSSTQMRQRTKEGFVDLFAVKVSTIFLSNIFPCSCMLSKLSMQNRFIYEEKNDGQIVSTHYPRVNISDCKGLTSLSVEIGSSKSLSSLKMLSIRGCSKLESLTDEGLPTAIDGLVIASCPILKSPDAKETLKSLLLKDLYLDDCPSPFLEDGLPTSLGQRSCMLETRAVKLMAIQGIAFEIQGYNNQPYLSRGNRRIDSISNQGHDQQLPFC</sequence>
<dbReference type="OrthoDB" id="982867at2759"/>
<dbReference type="Proteomes" id="UP000515121">
    <property type="component" value="Unplaced"/>
</dbReference>
<dbReference type="InterPro" id="IPR032675">
    <property type="entry name" value="LRR_dom_sf"/>
</dbReference>
<dbReference type="Gene3D" id="3.80.10.10">
    <property type="entry name" value="Ribonuclease Inhibitor"/>
    <property type="match status" value="2"/>
</dbReference>
<dbReference type="Pfam" id="PF25019">
    <property type="entry name" value="LRR_R13L1-DRL21"/>
    <property type="match status" value="1"/>
</dbReference>
<evidence type="ECO:0000256" key="2">
    <source>
        <dbReference type="ARBA" id="ARBA00022821"/>
    </source>
</evidence>
<dbReference type="GeneID" id="111277473"/>
<name>A0A6P5WVG4_DURZI</name>